<dbReference type="GeneID" id="77925644"/>
<protein>
    <submittedName>
        <fullName evidence="1">Uncharacterized protein</fullName>
    </submittedName>
</protein>
<sequence>MNMVSTNVKVELIELVYELQEASIKFGAAWQGHGTAKQHEDRMSEIKQRLHDMIEKL</sequence>
<evidence type="ECO:0000313" key="1">
    <source>
        <dbReference type="EMBL" id="QYN80266.1"/>
    </source>
</evidence>
<dbReference type="RefSeq" id="YP_010650072.1">
    <property type="nucleotide sequence ID" value="NC_070776.1"/>
</dbReference>
<name>A0AAE7WH10_9CAUD</name>
<evidence type="ECO:0000313" key="2">
    <source>
        <dbReference type="Proteomes" id="UP000828441"/>
    </source>
</evidence>
<dbReference type="KEGG" id="vg:77925644"/>
<keyword evidence="2" id="KW-1185">Reference proteome</keyword>
<organism evidence="1 2">
    <name type="scientific">Kosakonia phage 305</name>
    <dbReference type="NCBI Taxonomy" id="2863193"/>
    <lineage>
        <taxon>Viruses</taxon>
        <taxon>Duplodnaviria</taxon>
        <taxon>Heunggongvirae</taxon>
        <taxon>Uroviricota</taxon>
        <taxon>Caudoviricetes</taxon>
        <taxon>Pantevenvirales</taxon>
        <taxon>Straboviridae</taxon>
        <taxon>Tevenvirinae</taxon>
        <taxon>Kanagawavirus</taxon>
        <taxon>Kanagawavirus threeohfive</taxon>
    </lineage>
</organism>
<proteinExistence type="predicted"/>
<dbReference type="EMBL" id="MZ348423">
    <property type="protein sequence ID" value="QYN80266.1"/>
    <property type="molecule type" value="Genomic_DNA"/>
</dbReference>
<reference evidence="2" key="1">
    <citation type="journal article" date="2021" name="Viruses">
        <title>Novel Viruses That Lyse Plant and Human Strains of Kosakonia cowanii.</title>
        <authorList>
            <person name="Petrzik K."/>
            <person name="Brazdova S."/>
            <person name="Krawczyk K."/>
        </authorList>
    </citation>
    <scope>NUCLEOTIDE SEQUENCE [LARGE SCALE GENOMIC DNA]</scope>
</reference>
<dbReference type="Proteomes" id="UP000828441">
    <property type="component" value="Segment"/>
</dbReference>
<accession>A0AAE7WH10</accession>